<dbReference type="RefSeq" id="WP_050724309.1">
    <property type="nucleotide sequence ID" value="NZ_CP012332.1"/>
</dbReference>
<dbReference type="Gene3D" id="3.30.460.10">
    <property type="entry name" value="Beta Polymerase, domain 2"/>
    <property type="match status" value="1"/>
</dbReference>
<accession>A0A0K1P9J5</accession>
<dbReference type="GO" id="GO:0043633">
    <property type="term" value="P:polyadenylation-dependent RNA catabolic process"/>
    <property type="evidence" value="ECO:0007669"/>
    <property type="project" value="InterPro"/>
</dbReference>
<dbReference type="InterPro" id="IPR032828">
    <property type="entry name" value="PolyA_RNA-bd"/>
</dbReference>
<keyword evidence="3 4" id="KW-0694">RNA-binding</keyword>
<evidence type="ECO:0000256" key="3">
    <source>
        <dbReference type="HAMAP-Rule" id="MF_00957"/>
    </source>
</evidence>
<dbReference type="OrthoDB" id="9805698at2"/>
<evidence type="ECO:0000256" key="4">
    <source>
        <dbReference type="RuleBase" id="RU003953"/>
    </source>
</evidence>
<keyword evidence="9" id="KW-1185">Reference proteome</keyword>
<dbReference type="STRING" id="1391653.AKJ08_0151"/>
<keyword evidence="3" id="KW-0507">mRNA processing</keyword>
<dbReference type="AlphaFoldDB" id="A0A0K1P9J5"/>
<dbReference type="PANTHER" id="PTHR43051:SF1">
    <property type="entry name" value="POLYNUCLEOTIDE ADENYLYLTRANSFERASE FAMILY PROTEIN"/>
    <property type="match status" value="1"/>
</dbReference>
<dbReference type="InterPro" id="IPR010206">
    <property type="entry name" value="PolA_pol_I"/>
</dbReference>
<gene>
    <name evidence="3" type="primary">pcnB</name>
    <name evidence="8" type="ORF">AKJ08_0151</name>
</gene>
<dbReference type="Gene3D" id="1.10.3090.10">
    <property type="entry name" value="cca-adding enzyme, domain 2"/>
    <property type="match status" value="1"/>
</dbReference>
<dbReference type="GO" id="GO:1990817">
    <property type="term" value="F:poly(A) RNA polymerase activity"/>
    <property type="evidence" value="ECO:0007669"/>
    <property type="project" value="UniProtKB-UniRule"/>
</dbReference>
<keyword evidence="3" id="KW-0804">Transcription</keyword>
<sequence>MNEEPSRDKQEAEAHPRTESEALRRHSEPLAALTALDPFGPPPEIPFEQLDPDALKVIHRLRSHGHQAYLVGGCVRDLLLGLVPKDFDVATSAHPGEIRAIFRNCRLIGRRFRLAHVFFRGGKVIETATFRANPSEADSGAGGPGDLLITQDNVFGSAEQDARRRDFTINGLFYDVILGRVIDYVDGRADLEKRQIRTIGEPAVRMQEDPVRILRAVRFAAKAGLEIEAETWKSMCDYKGELARCAPPRVLEEIFRLLRSGHSHRCIELLHRLDGLKVLLPPLASFLEQSEDERSQALFGSLRLLDEVVRRGPLPDDSVLLSTLLVHLSQHELIKGRAGSADRARQATGAEVQNGAALANGVPSQEQPGVSGEARAEEADASGPDVLDELEALEERSNAEAPLPAEVEEGEAPQVPWSISASARSVDELLAELVRSARLPRRIAERSRLLLHAQRILSGERKRRGSPAKFLRQPYFADALLIYELYVVATGHGAESLARWKARTPETAAPVPREPARAEAVAEAVEAVAPVAPAETPGGRGRKRRRRGRAKDEVSVVEAAEAMAVAAMPTELSGPESLPPEAERRPPPGPASLLPF</sequence>
<feature type="active site" evidence="3">
    <location>
        <position position="86"/>
    </location>
</feature>
<evidence type="ECO:0000259" key="7">
    <source>
        <dbReference type="Pfam" id="PF12627"/>
    </source>
</evidence>
<evidence type="ECO:0000256" key="2">
    <source>
        <dbReference type="ARBA" id="ARBA00022741"/>
    </source>
</evidence>
<feature type="domain" description="tRNA nucleotidyltransferase/poly(A) polymerase RNA and SrmB- binding" evidence="7">
    <location>
        <begin position="224"/>
        <end position="286"/>
    </location>
</feature>
<evidence type="ECO:0000256" key="5">
    <source>
        <dbReference type="SAM" id="MobiDB-lite"/>
    </source>
</evidence>
<feature type="region of interest" description="Disordered" evidence="5">
    <location>
        <begin position="337"/>
        <end position="382"/>
    </location>
</feature>
<keyword evidence="1 3" id="KW-0808">Transferase</keyword>
<evidence type="ECO:0000313" key="8">
    <source>
        <dbReference type="EMBL" id="AKU89764.1"/>
    </source>
</evidence>
<comment type="function">
    <text evidence="3">Adds poly(A) tail to the 3' end of many RNAs, which usually targets these RNAs for decay. Plays a significant role in the global control of gene expression, through influencing the rate of transcript degradation, and in the general RNA quality control.</text>
</comment>
<feature type="compositionally biased region" description="Low complexity" evidence="5">
    <location>
        <begin position="556"/>
        <end position="568"/>
    </location>
</feature>
<dbReference type="InterPro" id="IPR002646">
    <property type="entry name" value="PolA_pol_head_dom"/>
</dbReference>
<organism evidence="8 9">
    <name type="scientific">Vulgatibacter incomptus</name>
    <dbReference type="NCBI Taxonomy" id="1391653"/>
    <lineage>
        <taxon>Bacteria</taxon>
        <taxon>Pseudomonadati</taxon>
        <taxon>Myxococcota</taxon>
        <taxon>Myxococcia</taxon>
        <taxon>Myxococcales</taxon>
        <taxon>Cystobacterineae</taxon>
        <taxon>Vulgatibacteraceae</taxon>
        <taxon>Vulgatibacter</taxon>
    </lineage>
</organism>
<dbReference type="Pfam" id="PF01743">
    <property type="entry name" value="PolyA_pol"/>
    <property type="match status" value="1"/>
</dbReference>
<dbReference type="InterPro" id="IPR052191">
    <property type="entry name" value="tRNA_ntf/polyA_polymerase_I"/>
</dbReference>
<dbReference type="GO" id="GO:0005524">
    <property type="term" value="F:ATP binding"/>
    <property type="evidence" value="ECO:0007669"/>
    <property type="project" value="UniProtKB-UniRule"/>
</dbReference>
<name>A0A0K1P9J5_9BACT</name>
<dbReference type="Proteomes" id="UP000055590">
    <property type="component" value="Chromosome"/>
</dbReference>
<reference evidence="8 9" key="1">
    <citation type="submission" date="2015-08" db="EMBL/GenBank/DDBJ databases">
        <authorList>
            <person name="Babu N.S."/>
            <person name="Beckwith C.J."/>
            <person name="Beseler K.G."/>
            <person name="Brison A."/>
            <person name="Carone J.V."/>
            <person name="Caskin T.P."/>
            <person name="Diamond M."/>
            <person name="Durham M.E."/>
            <person name="Foxe J.M."/>
            <person name="Go M."/>
            <person name="Henderson B.A."/>
            <person name="Jones I.B."/>
            <person name="McGettigan J.A."/>
            <person name="Micheletti S.J."/>
            <person name="Nasrallah M.E."/>
            <person name="Ortiz D."/>
            <person name="Piller C.R."/>
            <person name="Privatt S.R."/>
            <person name="Schneider S.L."/>
            <person name="Sharp S."/>
            <person name="Smith T.C."/>
            <person name="Stanton J.D."/>
            <person name="Ullery H.E."/>
            <person name="Wilson R.J."/>
            <person name="Serrano M.G."/>
            <person name="Buck G."/>
            <person name="Lee V."/>
            <person name="Wang Y."/>
            <person name="Carvalho R."/>
            <person name="Voegtly L."/>
            <person name="Shi R."/>
            <person name="Duckworth R."/>
            <person name="Johnson A."/>
            <person name="Loviza R."/>
            <person name="Walstead R."/>
            <person name="Shah Z."/>
            <person name="Kiflezghi M."/>
            <person name="Wade K."/>
            <person name="Ball S.L."/>
            <person name="Bradley K.W."/>
            <person name="Asai D.J."/>
            <person name="Bowman C.A."/>
            <person name="Russell D.A."/>
            <person name="Pope W.H."/>
            <person name="Jacobs-Sera D."/>
            <person name="Hendrix R.W."/>
            <person name="Hatfull G.F."/>
        </authorList>
    </citation>
    <scope>NUCLEOTIDE SEQUENCE [LARGE SCALE GENOMIC DNA]</scope>
    <source>
        <strain evidence="8 9">DSM 27710</strain>
    </source>
</reference>
<dbReference type="SUPFAM" id="SSF81891">
    <property type="entry name" value="Poly A polymerase C-terminal region-like"/>
    <property type="match status" value="1"/>
</dbReference>
<feature type="active site" evidence="3">
    <location>
        <position position="166"/>
    </location>
</feature>
<evidence type="ECO:0000259" key="6">
    <source>
        <dbReference type="Pfam" id="PF01743"/>
    </source>
</evidence>
<dbReference type="Pfam" id="PF12627">
    <property type="entry name" value="PolyA_pol_RNAbd"/>
    <property type="match status" value="1"/>
</dbReference>
<protein>
    <recommendedName>
        <fullName evidence="3">Poly(A) polymerase I</fullName>
        <shortName evidence="3">PAP I</shortName>
        <ecNumber evidence="3">2.7.7.19</ecNumber>
    </recommendedName>
</protein>
<dbReference type="GO" id="GO:0006397">
    <property type="term" value="P:mRNA processing"/>
    <property type="evidence" value="ECO:0007669"/>
    <property type="project" value="UniProtKB-KW"/>
</dbReference>
<keyword evidence="3" id="KW-0067">ATP-binding</keyword>
<comment type="catalytic activity">
    <reaction evidence="3">
        <text>RNA(n) + ATP = RNA(n)-3'-adenine ribonucleotide + diphosphate</text>
        <dbReference type="Rhea" id="RHEA:11332"/>
        <dbReference type="Rhea" id="RHEA-COMP:14527"/>
        <dbReference type="Rhea" id="RHEA-COMP:17347"/>
        <dbReference type="ChEBI" id="CHEBI:30616"/>
        <dbReference type="ChEBI" id="CHEBI:33019"/>
        <dbReference type="ChEBI" id="CHEBI:140395"/>
        <dbReference type="ChEBI" id="CHEBI:173115"/>
        <dbReference type="EC" id="2.7.7.19"/>
    </reaction>
</comment>
<feature type="region of interest" description="Disordered" evidence="5">
    <location>
        <begin position="531"/>
        <end position="596"/>
    </location>
</feature>
<keyword evidence="2 3" id="KW-0547">Nucleotide-binding</keyword>
<dbReference type="EC" id="2.7.7.19" evidence="3"/>
<proteinExistence type="inferred from homology"/>
<dbReference type="SUPFAM" id="SSF81301">
    <property type="entry name" value="Nucleotidyltransferase"/>
    <property type="match status" value="1"/>
</dbReference>
<dbReference type="GO" id="GO:0003723">
    <property type="term" value="F:RNA binding"/>
    <property type="evidence" value="ECO:0007669"/>
    <property type="project" value="UniProtKB-UniRule"/>
</dbReference>
<dbReference type="EMBL" id="CP012332">
    <property type="protein sequence ID" value="AKU89764.1"/>
    <property type="molecule type" value="Genomic_DNA"/>
</dbReference>
<feature type="active site" evidence="3">
    <location>
        <position position="88"/>
    </location>
</feature>
<dbReference type="InterPro" id="IPR043519">
    <property type="entry name" value="NT_sf"/>
</dbReference>
<dbReference type="NCBIfam" id="TIGR01942">
    <property type="entry name" value="pcnB"/>
    <property type="match status" value="1"/>
</dbReference>
<feature type="domain" description="Poly A polymerase head" evidence="6">
    <location>
        <begin position="68"/>
        <end position="197"/>
    </location>
</feature>
<feature type="compositionally biased region" description="Basic residues" evidence="5">
    <location>
        <begin position="540"/>
        <end position="549"/>
    </location>
</feature>
<evidence type="ECO:0000313" key="9">
    <source>
        <dbReference type="Proteomes" id="UP000055590"/>
    </source>
</evidence>
<dbReference type="PATRIC" id="fig|1391653.3.peg.158"/>
<dbReference type="CDD" id="cd05398">
    <property type="entry name" value="NT_ClassII-CCAase"/>
    <property type="match status" value="1"/>
</dbReference>
<dbReference type="PANTHER" id="PTHR43051">
    <property type="entry name" value="POLYNUCLEOTIDE ADENYLYLTRANSFERASE FAMILY PROTEIN"/>
    <property type="match status" value="1"/>
</dbReference>
<dbReference type="KEGG" id="vin:AKJ08_0151"/>
<comment type="similarity">
    <text evidence="3 4">Belongs to the tRNA nucleotidyltransferase/poly(A) polymerase family.</text>
</comment>
<feature type="region of interest" description="Disordered" evidence="5">
    <location>
        <begin position="1"/>
        <end position="27"/>
    </location>
</feature>
<dbReference type="HAMAP" id="MF_00957">
    <property type="entry name" value="PolyA_pol"/>
    <property type="match status" value="1"/>
</dbReference>
<evidence type="ECO:0000256" key="1">
    <source>
        <dbReference type="ARBA" id="ARBA00022679"/>
    </source>
</evidence>